<evidence type="ECO:0000256" key="2">
    <source>
        <dbReference type="SAM" id="SignalP"/>
    </source>
</evidence>
<dbReference type="Pfam" id="PF00656">
    <property type="entry name" value="Peptidase_C14"/>
    <property type="match status" value="1"/>
</dbReference>
<dbReference type="InterPro" id="IPR001309">
    <property type="entry name" value="Pept_C14_p20"/>
</dbReference>
<evidence type="ECO:0000256" key="1">
    <source>
        <dbReference type="ARBA" id="ARBA00010134"/>
    </source>
</evidence>
<dbReference type="EMBL" id="FXTY01000010">
    <property type="protein sequence ID" value="SMP34719.1"/>
    <property type="molecule type" value="Genomic_DNA"/>
</dbReference>
<evidence type="ECO:0000313" key="4">
    <source>
        <dbReference type="EMBL" id="SMP34719.1"/>
    </source>
</evidence>
<dbReference type="Pfam" id="PF08238">
    <property type="entry name" value="Sel1"/>
    <property type="match status" value="3"/>
</dbReference>
<gene>
    <name evidence="4" type="ORF">SAMN06265373_11062</name>
</gene>
<protein>
    <submittedName>
        <fullName evidence="4">Sel1 repeat-containing protein</fullName>
    </submittedName>
</protein>
<dbReference type="PROSITE" id="PS50208">
    <property type="entry name" value="CASPASE_P20"/>
    <property type="match status" value="1"/>
</dbReference>
<evidence type="ECO:0000259" key="3">
    <source>
        <dbReference type="PROSITE" id="PS50208"/>
    </source>
</evidence>
<comment type="similarity">
    <text evidence="1">Belongs to the peptidase C14A family.</text>
</comment>
<dbReference type="InterPro" id="IPR011990">
    <property type="entry name" value="TPR-like_helical_dom_sf"/>
</dbReference>
<dbReference type="InterPro" id="IPR052039">
    <property type="entry name" value="Caspase-related_regulators"/>
</dbReference>
<dbReference type="PANTHER" id="PTHR22576:SF37">
    <property type="entry name" value="MUCOSA-ASSOCIATED LYMPHOID TISSUE LYMPHOMA TRANSLOCATION PROTEIN 1"/>
    <property type="match status" value="1"/>
</dbReference>
<organism evidence="4 5">
    <name type="scientific">Shimia sagamensis</name>
    <dbReference type="NCBI Taxonomy" id="1566352"/>
    <lineage>
        <taxon>Bacteria</taxon>
        <taxon>Pseudomonadati</taxon>
        <taxon>Pseudomonadota</taxon>
        <taxon>Alphaproteobacteria</taxon>
        <taxon>Rhodobacterales</taxon>
        <taxon>Roseobacteraceae</taxon>
    </lineage>
</organism>
<dbReference type="InterPro" id="IPR006597">
    <property type="entry name" value="Sel1-like"/>
</dbReference>
<dbReference type="InterPro" id="IPR015917">
    <property type="entry name" value="Pept_C14A"/>
</dbReference>
<feature type="chain" id="PRO_5045305784" evidence="2">
    <location>
        <begin position="27"/>
        <end position="776"/>
    </location>
</feature>
<dbReference type="InterPro" id="IPR029030">
    <property type="entry name" value="Caspase-like_dom_sf"/>
</dbReference>
<dbReference type="SUPFAM" id="SSF52129">
    <property type="entry name" value="Caspase-like"/>
    <property type="match status" value="1"/>
</dbReference>
<accession>A0ABY1PIW2</accession>
<reference evidence="4 5" key="1">
    <citation type="submission" date="2017-05" db="EMBL/GenBank/DDBJ databases">
        <authorList>
            <person name="Varghese N."/>
            <person name="Submissions S."/>
        </authorList>
    </citation>
    <scope>NUCLEOTIDE SEQUENCE [LARGE SCALE GENOMIC DNA]</scope>
    <source>
        <strain evidence="4 5">DSM 29734</strain>
    </source>
</reference>
<feature type="domain" description="Caspase family p20" evidence="3">
    <location>
        <begin position="35"/>
        <end position="164"/>
    </location>
</feature>
<proteinExistence type="inferred from homology"/>
<dbReference type="SUPFAM" id="SSF81901">
    <property type="entry name" value="HCP-like"/>
    <property type="match status" value="1"/>
</dbReference>
<sequence>MPMGGIPAIRQRMALLALATYLSAVATGGVAQSEPARLAVVIGNQDYAGIDDLANAKRDAERFSAMLRDLGFTVFDGYNLDRQGFEDLLRASILNVTEGAEIVFFYAGHGIQIGRRNYLLPTDVAFESVYDLPVESVTLDRVIEVLSARGKVHVAIIDACRDNPFPDKVLAGNLDASLFETKSGFDVFQTPLNSLVAFSTAPGMVAFDGNGNENSPYTAAIVNAVSAEPERDILSVFAQVRKAVYNATDGKQVPWESSTLVQPFHFGRTIEAPVVMSSEVVVPVPDSGGSTRQVAAQDFPSEVTLPVSYDRQIDLGPALAVALGQSALPSISITTVPNDGLVSVRADGLMYRPVLSERRATERSASLRDQFSVTVQTNGAEVPITVLLEMEVNACDLAAGDALDPGSVGFYRLPNEIEVDYALEVCQAAVEADPDEGRFSYQLGRAQQAAGQLHKSFLSFQTAVTQGHIRALNGTGRFLISKRIDHQATGIPQNAAGALALYEKGIEAGDPFAMHSKGLHFLRNGQDSIEREMGFELMDRAAELGHTYSMNELGIYFLKKDTDHFLPERGLRYLQASAARQDIYGYYNLGYVEANGLNGDKNLDAAYRWYLKASDGGHPFGPSTLARMIRRGDVPGQGNADALVWYDEGLSRGDGWGGVNAARMVLKGEGAPADVPAALIRLAKARHLSNEKAAAAALEGLQGHSAQDLAKATQLLLRDMGADVAVDGAIGPATRRVLATMAAEANLQSPANSRLSELETVARIYWAKSPTRPDLF</sequence>
<dbReference type="SMART" id="SM00115">
    <property type="entry name" value="CASc"/>
    <property type="match status" value="1"/>
</dbReference>
<dbReference type="InterPro" id="IPR011600">
    <property type="entry name" value="Pept_C14_caspase"/>
</dbReference>
<name>A0ABY1PIW2_9RHOB</name>
<comment type="caution">
    <text evidence="4">The sequence shown here is derived from an EMBL/GenBank/DDBJ whole genome shotgun (WGS) entry which is preliminary data.</text>
</comment>
<dbReference type="Proteomes" id="UP001157961">
    <property type="component" value="Unassembled WGS sequence"/>
</dbReference>
<dbReference type="SMART" id="SM00671">
    <property type="entry name" value="SEL1"/>
    <property type="match status" value="5"/>
</dbReference>
<dbReference type="Gene3D" id="1.25.40.10">
    <property type="entry name" value="Tetratricopeptide repeat domain"/>
    <property type="match status" value="1"/>
</dbReference>
<keyword evidence="5" id="KW-1185">Reference proteome</keyword>
<dbReference type="PANTHER" id="PTHR22576">
    <property type="entry name" value="MUCOSA ASSOCIATED LYMPHOID TISSUE LYMPHOMA TRANSLOCATION PROTEIN 1/PARACASPASE"/>
    <property type="match status" value="1"/>
</dbReference>
<feature type="signal peptide" evidence="2">
    <location>
        <begin position="1"/>
        <end position="26"/>
    </location>
</feature>
<keyword evidence="2" id="KW-0732">Signal</keyword>
<dbReference type="Gene3D" id="3.40.50.1460">
    <property type="match status" value="1"/>
</dbReference>
<evidence type="ECO:0000313" key="5">
    <source>
        <dbReference type="Proteomes" id="UP001157961"/>
    </source>
</evidence>